<dbReference type="SUPFAM" id="SSF69118">
    <property type="entry name" value="AhpD-like"/>
    <property type="match status" value="1"/>
</dbReference>
<gene>
    <name evidence="2" type="ORF">DTL70_06840</name>
</gene>
<feature type="domain" description="Carboxymuconolactone decarboxylase-like" evidence="1">
    <location>
        <begin position="12"/>
        <end position="92"/>
    </location>
</feature>
<keyword evidence="3" id="KW-1185">Reference proteome</keyword>
<evidence type="ECO:0000313" key="3">
    <source>
        <dbReference type="Proteomes" id="UP000252914"/>
    </source>
</evidence>
<comment type="caution">
    <text evidence="2">The sequence shown here is derived from an EMBL/GenBank/DDBJ whole genome shotgun (WGS) entry which is preliminary data.</text>
</comment>
<dbReference type="InterPro" id="IPR003779">
    <property type="entry name" value="CMD-like"/>
</dbReference>
<dbReference type="EMBL" id="QOIN01000034">
    <property type="protein sequence ID" value="RCG26304.1"/>
    <property type="molecule type" value="Genomic_DNA"/>
</dbReference>
<accession>A0A367F7F9</accession>
<dbReference type="PANTHER" id="PTHR34846:SF10">
    <property type="entry name" value="CYTOPLASMIC PROTEIN"/>
    <property type="match status" value="1"/>
</dbReference>
<dbReference type="NCBIfam" id="TIGR00778">
    <property type="entry name" value="ahpD_dom"/>
    <property type="match status" value="1"/>
</dbReference>
<dbReference type="InterPro" id="IPR004675">
    <property type="entry name" value="AhpD_core"/>
</dbReference>
<dbReference type="Gene3D" id="1.20.1290.10">
    <property type="entry name" value="AhpD-like"/>
    <property type="match status" value="1"/>
</dbReference>
<organism evidence="2 3">
    <name type="scientific">Streptomyces diacarni</name>
    <dbReference type="NCBI Taxonomy" id="2800381"/>
    <lineage>
        <taxon>Bacteria</taxon>
        <taxon>Bacillati</taxon>
        <taxon>Actinomycetota</taxon>
        <taxon>Actinomycetes</taxon>
        <taxon>Kitasatosporales</taxon>
        <taxon>Streptomycetaceae</taxon>
        <taxon>Streptomyces</taxon>
    </lineage>
</organism>
<evidence type="ECO:0000259" key="1">
    <source>
        <dbReference type="Pfam" id="PF02627"/>
    </source>
</evidence>
<dbReference type="RefSeq" id="WP_114020956.1">
    <property type="nucleotide sequence ID" value="NZ_JBEYTF010000008.1"/>
</dbReference>
<dbReference type="Proteomes" id="UP000252914">
    <property type="component" value="Unassembled WGS sequence"/>
</dbReference>
<name>A0A367F7F9_9ACTN</name>
<reference evidence="2 3" key="1">
    <citation type="submission" date="2018-06" db="EMBL/GenBank/DDBJ databases">
        <title>Streptomyces reniochalinae sp. nov. and Streptomyces diacarnus sp. nov. from marine sponges.</title>
        <authorList>
            <person name="Li L."/>
        </authorList>
    </citation>
    <scope>NUCLEOTIDE SEQUENCE [LARGE SCALE GENOMIC DNA]</scope>
    <source>
        <strain evidence="2 3">LHW51701</strain>
    </source>
</reference>
<sequence length="152" mass="16562">MARLDMGSAAPEPYKALGQAQGALDTGPLDATVRELAKIRASQLNGCVFCVVLHTRQARGAGESQDRLDQLPVWEESELFTARERAALAYTEAVTRQVRVAETLWQEVCEHFPDEAERGHLVAQVALINAFNRLGVPLEMKPAPAPGGSRRA</sequence>
<dbReference type="GO" id="GO:0051920">
    <property type="term" value="F:peroxiredoxin activity"/>
    <property type="evidence" value="ECO:0007669"/>
    <property type="project" value="InterPro"/>
</dbReference>
<dbReference type="InterPro" id="IPR029032">
    <property type="entry name" value="AhpD-like"/>
</dbReference>
<dbReference type="PANTHER" id="PTHR34846">
    <property type="entry name" value="4-CARBOXYMUCONOLACTONE DECARBOXYLASE FAMILY PROTEIN (AFU_ORTHOLOGUE AFUA_6G11590)"/>
    <property type="match status" value="1"/>
</dbReference>
<dbReference type="AlphaFoldDB" id="A0A367F7F9"/>
<proteinExistence type="predicted"/>
<dbReference type="Pfam" id="PF02627">
    <property type="entry name" value="CMD"/>
    <property type="match status" value="1"/>
</dbReference>
<protein>
    <submittedName>
        <fullName evidence="2">Carboxymuconolactone decarboxylase family protein</fullName>
    </submittedName>
</protein>
<evidence type="ECO:0000313" key="2">
    <source>
        <dbReference type="EMBL" id="RCG26304.1"/>
    </source>
</evidence>